<comment type="caution">
    <text evidence="1">The sequence shown here is derived from an EMBL/GenBank/DDBJ whole genome shotgun (WGS) entry which is preliminary data.</text>
</comment>
<dbReference type="Proteomes" id="UP000335636">
    <property type="component" value="Unassembled WGS sequence"/>
</dbReference>
<evidence type="ECO:0000313" key="2">
    <source>
        <dbReference type="Proteomes" id="UP000335636"/>
    </source>
</evidence>
<organism evidence="1 2">
    <name type="scientific">Marmota monax</name>
    <name type="common">Woodchuck</name>
    <dbReference type="NCBI Taxonomy" id="9995"/>
    <lineage>
        <taxon>Eukaryota</taxon>
        <taxon>Metazoa</taxon>
        <taxon>Chordata</taxon>
        <taxon>Craniata</taxon>
        <taxon>Vertebrata</taxon>
        <taxon>Euteleostomi</taxon>
        <taxon>Mammalia</taxon>
        <taxon>Eutheria</taxon>
        <taxon>Euarchontoglires</taxon>
        <taxon>Glires</taxon>
        <taxon>Rodentia</taxon>
        <taxon>Sciuromorpha</taxon>
        <taxon>Sciuridae</taxon>
        <taxon>Xerinae</taxon>
        <taxon>Marmotini</taxon>
        <taxon>Marmota</taxon>
    </lineage>
</organism>
<accession>A0A5E4CCJ6</accession>
<evidence type="ECO:0000313" key="1">
    <source>
        <dbReference type="EMBL" id="VTJ78562.1"/>
    </source>
</evidence>
<gene>
    <name evidence="1" type="ORF">MONAX_5E006515</name>
</gene>
<sequence>KGRVLQPVTVESYVNPSTIGLRELEDKVMDLRISRSPPQSGTSHICVRDL</sequence>
<feature type="non-terminal residue" evidence="1">
    <location>
        <position position="50"/>
    </location>
</feature>
<feature type="non-terminal residue" evidence="1">
    <location>
        <position position="1"/>
    </location>
</feature>
<dbReference type="AlphaFoldDB" id="A0A5E4CCJ6"/>
<name>A0A5E4CCJ6_MARMO</name>
<dbReference type="EMBL" id="CABDUW010001090">
    <property type="protein sequence ID" value="VTJ78562.1"/>
    <property type="molecule type" value="Genomic_DNA"/>
</dbReference>
<protein>
    <submittedName>
        <fullName evidence="1">Uncharacterized protein</fullName>
    </submittedName>
</protein>
<keyword evidence="2" id="KW-1185">Reference proteome</keyword>
<reference evidence="1" key="1">
    <citation type="submission" date="2019-04" db="EMBL/GenBank/DDBJ databases">
        <authorList>
            <person name="Alioto T."/>
            <person name="Alioto T."/>
        </authorList>
    </citation>
    <scope>NUCLEOTIDE SEQUENCE [LARGE SCALE GENOMIC DNA]</scope>
</reference>
<proteinExistence type="predicted"/>